<protein>
    <submittedName>
        <fullName evidence="3">Peptidase M15</fullName>
    </submittedName>
</protein>
<evidence type="ECO:0000313" key="4">
    <source>
        <dbReference type="Proteomes" id="UP000282892"/>
    </source>
</evidence>
<feature type="domain" description="D-alanyl-D-alanine carboxypeptidase-like core" evidence="2">
    <location>
        <begin position="97"/>
        <end position="226"/>
    </location>
</feature>
<dbReference type="GO" id="GO:0006508">
    <property type="term" value="P:proteolysis"/>
    <property type="evidence" value="ECO:0007669"/>
    <property type="project" value="InterPro"/>
</dbReference>
<dbReference type="KEGG" id="nmk:CHR53_23670"/>
<feature type="signal peptide" evidence="1">
    <location>
        <begin position="1"/>
        <end position="19"/>
    </location>
</feature>
<dbReference type="PANTHER" id="PTHR34385">
    <property type="entry name" value="D-ALANYL-D-ALANINE CARBOXYPEPTIDASE"/>
    <property type="match status" value="1"/>
</dbReference>
<dbReference type="InterPro" id="IPR009045">
    <property type="entry name" value="Zn_M74/Hedgehog-like"/>
</dbReference>
<accession>A0A3T0I3V8</accession>
<evidence type="ECO:0000259" key="2">
    <source>
        <dbReference type="Pfam" id="PF02557"/>
    </source>
</evidence>
<dbReference type="GO" id="GO:0008233">
    <property type="term" value="F:peptidase activity"/>
    <property type="evidence" value="ECO:0007669"/>
    <property type="project" value="InterPro"/>
</dbReference>
<keyword evidence="1" id="KW-0732">Signal</keyword>
<dbReference type="OrthoDB" id="9792074at2"/>
<gene>
    <name evidence="3" type="ORF">CHR53_23670</name>
</gene>
<organism evidence="3 4">
    <name type="scientific">Neobacillus mesonae</name>
    <dbReference type="NCBI Taxonomy" id="1193713"/>
    <lineage>
        <taxon>Bacteria</taxon>
        <taxon>Bacillati</taxon>
        <taxon>Bacillota</taxon>
        <taxon>Bacilli</taxon>
        <taxon>Bacillales</taxon>
        <taxon>Bacillaceae</taxon>
        <taxon>Neobacillus</taxon>
    </lineage>
</organism>
<feature type="chain" id="PRO_5038742120" evidence="1">
    <location>
        <begin position="20"/>
        <end position="250"/>
    </location>
</feature>
<dbReference type="InterPro" id="IPR003709">
    <property type="entry name" value="VanY-like_core_dom"/>
</dbReference>
<proteinExistence type="predicted"/>
<dbReference type="AlphaFoldDB" id="A0A3T0I3V8"/>
<evidence type="ECO:0000313" key="3">
    <source>
        <dbReference type="EMBL" id="AZU64012.1"/>
    </source>
</evidence>
<reference evidence="3 4" key="1">
    <citation type="submission" date="2017-07" db="EMBL/GenBank/DDBJ databases">
        <title>The complete genome sequence of Bacillus mesonae strain H20-5, an efficient strain improving plant abiotic stress resistance.</title>
        <authorList>
            <person name="Kim S.Y."/>
            <person name="Song H."/>
            <person name="Sang M.K."/>
            <person name="Weon H.-Y."/>
            <person name="Song J."/>
        </authorList>
    </citation>
    <scope>NUCLEOTIDE SEQUENCE [LARGE SCALE GENOMIC DNA]</scope>
    <source>
        <strain evidence="3 4">H20-5</strain>
    </source>
</reference>
<dbReference type="InterPro" id="IPR058193">
    <property type="entry name" value="VanY/YodJ_core_dom"/>
</dbReference>
<dbReference type="RefSeq" id="WP_127488711.1">
    <property type="nucleotide sequence ID" value="NZ_CP022572.1"/>
</dbReference>
<dbReference type="Proteomes" id="UP000282892">
    <property type="component" value="Chromosome"/>
</dbReference>
<dbReference type="EMBL" id="CP022572">
    <property type="protein sequence ID" value="AZU64012.1"/>
    <property type="molecule type" value="Genomic_DNA"/>
</dbReference>
<dbReference type="SUPFAM" id="SSF55166">
    <property type="entry name" value="Hedgehog/DD-peptidase"/>
    <property type="match status" value="1"/>
</dbReference>
<dbReference type="Pfam" id="PF02557">
    <property type="entry name" value="VanY"/>
    <property type="match status" value="1"/>
</dbReference>
<dbReference type="Gene3D" id="3.30.1380.10">
    <property type="match status" value="1"/>
</dbReference>
<dbReference type="PANTHER" id="PTHR34385:SF1">
    <property type="entry name" value="PEPTIDOGLYCAN L-ALANYL-D-GLUTAMATE ENDOPEPTIDASE CWLK"/>
    <property type="match status" value="1"/>
</dbReference>
<dbReference type="InterPro" id="IPR052179">
    <property type="entry name" value="DD-CPase-like"/>
</dbReference>
<dbReference type="STRING" id="1193713.GCA_001636315_01629"/>
<dbReference type="CDD" id="cd14852">
    <property type="entry name" value="LD-carboxypeptidase"/>
    <property type="match status" value="1"/>
</dbReference>
<keyword evidence="4" id="KW-1185">Reference proteome</keyword>
<name>A0A3T0I3V8_9BACI</name>
<sequence length="250" mass="27411">MKKIQFVLISLCLLTGMSAGSLGKKQIAPDEGEAAVPVNKNVKAKAGSDKDSINVIANPKSIPVLVNKQHKLPESYEPEDLVDPNIEFIFQEKSEKRKMRTEAAAAIEELFAGALEDGVKLLGVSAYRSHALQEVLFQQYVNMDGYEAAQTYSALPGTSEHETGLAIDVTGGDGKCAAEDCFGGSTEAKWLENNAADYGFIIRYPKGKETITGYQYEPWHLRYVGKKIAADITDRGITLEEYYRAVPVNK</sequence>
<evidence type="ECO:0000256" key="1">
    <source>
        <dbReference type="SAM" id="SignalP"/>
    </source>
</evidence>